<dbReference type="EMBL" id="JAPDGR010002980">
    <property type="protein sequence ID" value="KAJ2973303.1"/>
    <property type="molecule type" value="Genomic_DNA"/>
</dbReference>
<evidence type="ECO:0000313" key="1">
    <source>
        <dbReference type="EMBL" id="KAJ2973303.1"/>
    </source>
</evidence>
<sequence length="67" mass="7723">MLQRQMMHEQDQDVEALGKIIRRQREMGEAIHREVEEQIKMLDHVNSQADVLAGKVGVAKNRAKKIS</sequence>
<proteinExistence type="predicted"/>
<accession>A0ACC1N2R2</accession>
<keyword evidence="2" id="KW-1185">Reference proteome</keyword>
<dbReference type="Proteomes" id="UP001143856">
    <property type="component" value="Unassembled WGS sequence"/>
</dbReference>
<protein>
    <submittedName>
        <fullName evidence="1">Uncharacterized protein</fullName>
    </submittedName>
</protein>
<organism evidence="1 2">
    <name type="scientific">Xylaria curta</name>
    <dbReference type="NCBI Taxonomy" id="42375"/>
    <lineage>
        <taxon>Eukaryota</taxon>
        <taxon>Fungi</taxon>
        <taxon>Dikarya</taxon>
        <taxon>Ascomycota</taxon>
        <taxon>Pezizomycotina</taxon>
        <taxon>Sordariomycetes</taxon>
        <taxon>Xylariomycetidae</taxon>
        <taxon>Xylariales</taxon>
        <taxon>Xylariaceae</taxon>
        <taxon>Xylaria</taxon>
    </lineage>
</organism>
<evidence type="ECO:0000313" key="2">
    <source>
        <dbReference type="Proteomes" id="UP001143856"/>
    </source>
</evidence>
<comment type="caution">
    <text evidence="1">The sequence shown here is derived from an EMBL/GenBank/DDBJ whole genome shotgun (WGS) entry which is preliminary data.</text>
</comment>
<gene>
    <name evidence="1" type="ORF">NUW58_g8969</name>
</gene>
<name>A0ACC1N2R2_9PEZI</name>
<reference evidence="1" key="1">
    <citation type="submission" date="2022-10" db="EMBL/GenBank/DDBJ databases">
        <title>Genome Sequence of Xylaria curta.</title>
        <authorList>
            <person name="Buettner E."/>
        </authorList>
    </citation>
    <scope>NUCLEOTIDE SEQUENCE</scope>
    <source>
        <strain evidence="1">Babe10</strain>
    </source>
</reference>